<keyword evidence="25" id="KW-1185">Reference proteome</keyword>
<evidence type="ECO:0000256" key="5">
    <source>
        <dbReference type="ARBA" id="ARBA00022692"/>
    </source>
</evidence>
<dbReference type="InterPro" id="IPR000719">
    <property type="entry name" value="Prot_kinase_dom"/>
</dbReference>
<feature type="compositionally biased region" description="Polar residues" evidence="20">
    <location>
        <begin position="1183"/>
        <end position="1195"/>
    </location>
</feature>
<keyword evidence="3" id="KW-0597">Phosphoprotein</keyword>
<dbReference type="PROSITE" id="PS00107">
    <property type="entry name" value="PROTEIN_KINASE_ATP"/>
    <property type="match status" value="1"/>
</dbReference>
<organism evidence="24 25">
    <name type="scientific">Oncorhynchus mykiss</name>
    <name type="common">Rainbow trout</name>
    <name type="synonym">Salmo gairdneri</name>
    <dbReference type="NCBI Taxonomy" id="8022"/>
    <lineage>
        <taxon>Eukaryota</taxon>
        <taxon>Metazoa</taxon>
        <taxon>Chordata</taxon>
        <taxon>Craniata</taxon>
        <taxon>Vertebrata</taxon>
        <taxon>Euteleostomi</taxon>
        <taxon>Actinopterygii</taxon>
        <taxon>Neopterygii</taxon>
        <taxon>Teleostei</taxon>
        <taxon>Protacanthopterygii</taxon>
        <taxon>Salmoniformes</taxon>
        <taxon>Salmonidae</taxon>
        <taxon>Salmoninae</taxon>
        <taxon>Oncorhynchus</taxon>
    </lineage>
</organism>
<evidence type="ECO:0000256" key="22">
    <source>
        <dbReference type="SAM" id="SignalP"/>
    </source>
</evidence>
<dbReference type="Proteomes" id="UP000694395">
    <property type="component" value="Chromosome 9"/>
</dbReference>
<dbReference type="InterPro" id="IPR006211">
    <property type="entry name" value="Furin-like_Cys-rich_dom"/>
</dbReference>
<comment type="subcellular location">
    <subcellularLocation>
        <location evidence="1">Membrane</location>
        <topology evidence="1">Single-pass type I membrane protein</topology>
    </subcellularLocation>
</comment>
<evidence type="ECO:0000256" key="2">
    <source>
        <dbReference type="ARBA" id="ARBA00011902"/>
    </source>
</evidence>
<dbReference type="InterPro" id="IPR001245">
    <property type="entry name" value="Ser-Thr/Tyr_kinase_cat_dom"/>
</dbReference>
<dbReference type="SMART" id="SM00261">
    <property type="entry name" value="FU"/>
    <property type="match status" value="5"/>
</dbReference>
<evidence type="ECO:0000259" key="23">
    <source>
        <dbReference type="PROSITE" id="PS50011"/>
    </source>
</evidence>
<reference evidence="24" key="3">
    <citation type="submission" date="2025-09" db="UniProtKB">
        <authorList>
            <consortium name="Ensembl"/>
        </authorList>
    </citation>
    <scope>IDENTIFICATION</scope>
</reference>
<protein>
    <recommendedName>
        <fullName evidence="2 17">Receptor protein-tyrosine kinase</fullName>
        <ecNumber evidence="2 17">2.7.10.1</ecNumber>
    </recommendedName>
</protein>
<dbReference type="Gene3D" id="3.30.200.20">
    <property type="entry name" value="Phosphorylase Kinase, domain 1"/>
    <property type="match status" value="1"/>
</dbReference>
<keyword evidence="8 17" id="KW-0418">Kinase</keyword>
<dbReference type="Ensembl" id="ENSOMYT00000032785.2">
    <property type="protein sequence ID" value="ENSOMYP00000030058.2"/>
    <property type="gene ID" value="ENSOMYG00000013780.2"/>
</dbReference>
<evidence type="ECO:0000256" key="16">
    <source>
        <dbReference type="ARBA" id="ARBA00051243"/>
    </source>
</evidence>
<dbReference type="FunFam" id="3.80.20.20:FF:000004">
    <property type="entry name" value="Receptor protein-tyrosine kinase"/>
    <property type="match status" value="1"/>
</dbReference>
<evidence type="ECO:0000256" key="19">
    <source>
        <dbReference type="PROSITE-ProRule" id="PRU10141"/>
    </source>
</evidence>
<evidence type="ECO:0000256" key="12">
    <source>
        <dbReference type="ARBA" id="ARBA00023137"/>
    </source>
</evidence>
<evidence type="ECO:0000256" key="13">
    <source>
        <dbReference type="ARBA" id="ARBA00023157"/>
    </source>
</evidence>
<feature type="binding site" evidence="18 19">
    <location>
        <position position="724"/>
    </location>
    <ligand>
        <name>ATP</name>
        <dbReference type="ChEBI" id="CHEBI:30616"/>
    </ligand>
</feature>
<feature type="region of interest" description="Disordered" evidence="20">
    <location>
        <begin position="1054"/>
        <end position="1232"/>
    </location>
</feature>
<dbReference type="Gene3D" id="1.10.510.10">
    <property type="entry name" value="Transferase(Phosphotransferase) domain 1"/>
    <property type="match status" value="1"/>
</dbReference>
<evidence type="ECO:0000256" key="20">
    <source>
        <dbReference type="SAM" id="MobiDB-lite"/>
    </source>
</evidence>
<keyword evidence="4 17" id="KW-0808">Transferase</keyword>
<comment type="catalytic activity">
    <reaction evidence="16">
        <text>L-tyrosyl-[protein] + ATP = O-phospho-L-tyrosyl-[protein] + ADP + H(+)</text>
        <dbReference type="Rhea" id="RHEA:10596"/>
        <dbReference type="Rhea" id="RHEA-COMP:10136"/>
        <dbReference type="Rhea" id="RHEA-COMP:20101"/>
        <dbReference type="ChEBI" id="CHEBI:15378"/>
        <dbReference type="ChEBI" id="CHEBI:30616"/>
        <dbReference type="ChEBI" id="CHEBI:46858"/>
        <dbReference type="ChEBI" id="CHEBI:61978"/>
        <dbReference type="ChEBI" id="CHEBI:456216"/>
        <dbReference type="EC" id="2.7.10.1"/>
    </reaction>
</comment>
<evidence type="ECO:0000256" key="6">
    <source>
        <dbReference type="ARBA" id="ARBA00022729"/>
    </source>
</evidence>
<name>A0A8C7Q0W0_ONCMY</name>
<dbReference type="FunFam" id="1.10.510.10:FF:000233">
    <property type="entry name" value="receptor tyrosine-protein kinase erbB-3"/>
    <property type="match status" value="1"/>
</dbReference>
<keyword evidence="11 17" id="KW-0472">Membrane</keyword>
<evidence type="ECO:0000256" key="9">
    <source>
        <dbReference type="ARBA" id="ARBA00022840"/>
    </source>
</evidence>
<dbReference type="GO" id="GO:0005524">
    <property type="term" value="F:ATP binding"/>
    <property type="evidence" value="ECO:0007669"/>
    <property type="project" value="UniProtKB-UniRule"/>
</dbReference>
<feature type="transmembrane region" description="Helical" evidence="21">
    <location>
        <begin position="626"/>
        <end position="647"/>
    </location>
</feature>
<dbReference type="EC" id="2.7.10.1" evidence="2 17"/>
<feature type="binding site" evidence="18">
    <location>
        <begin position="697"/>
        <end position="705"/>
    </location>
    <ligand>
        <name>ATP</name>
        <dbReference type="ChEBI" id="CHEBI:30616"/>
    </ligand>
</feature>
<evidence type="ECO:0000256" key="18">
    <source>
        <dbReference type="PIRSR" id="PIRSR000619-2"/>
    </source>
</evidence>
<keyword evidence="9 17" id="KW-0067">ATP-binding</keyword>
<keyword evidence="14 17" id="KW-0675">Receptor</keyword>
<evidence type="ECO:0000256" key="1">
    <source>
        <dbReference type="ARBA" id="ARBA00004479"/>
    </source>
</evidence>
<dbReference type="CDD" id="cd12095">
    <property type="entry name" value="TM_ErbB3"/>
    <property type="match status" value="1"/>
</dbReference>
<evidence type="ECO:0000256" key="11">
    <source>
        <dbReference type="ARBA" id="ARBA00023136"/>
    </source>
</evidence>
<dbReference type="GO" id="GO:0009925">
    <property type="term" value="C:basal plasma membrane"/>
    <property type="evidence" value="ECO:0007669"/>
    <property type="project" value="TreeGrafter"/>
</dbReference>
<dbReference type="Pfam" id="PF14843">
    <property type="entry name" value="GF_recep_IV"/>
    <property type="match status" value="1"/>
</dbReference>
<dbReference type="InterPro" id="IPR000494">
    <property type="entry name" value="Rcpt_L-dom"/>
</dbReference>
<dbReference type="InterPro" id="IPR044912">
    <property type="entry name" value="Egfr_JX_dom"/>
</dbReference>
<dbReference type="InterPro" id="IPR006212">
    <property type="entry name" value="Furin_repeat"/>
</dbReference>
<dbReference type="Pfam" id="PF00757">
    <property type="entry name" value="Furin-like"/>
    <property type="match status" value="1"/>
</dbReference>
<evidence type="ECO:0000313" key="24">
    <source>
        <dbReference type="Ensembl" id="ENSOMYP00000030058.2"/>
    </source>
</evidence>
<feature type="domain" description="Protein kinase" evidence="23">
    <location>
        <begin position="691"/>
        <end position="951"/>
    </location>
</feature>
<evidence type="ECO:0000256" key="3">
    <source>
        <dbReference type="ARBA" id="ARBA00022553"/>
    </source>
</evidence>
<dbReference type="InterPro" id="IPR009030">
    <property type="entry name" value="Growth_fac_rcpt_cys_sf"/>
</dbReference>
<feature type="compositionally biased region" description="Low complexity" evidence="20">
    <location>
        <begin position="1213"/>
        <end position="1228"/>
    </location>
</feature>
<dbReference type="CDD" id="cd00064">
    <property type="entry name" value="FU"/>
    <property type="match status" value="3"/>
</dbReference>
<dbReference type="GO" id="GO:0008284">
    <property type="term" value="P:positive regulation of cell population proliferation"/>
    <property type="evidence" value="ECO:0007669"/>
    <property type="project" value="TreeGrafter"/>
</dbReference>
<dbReference type="GO" id="GO:0009966">
    <property type="term" value="P:regulation of signal transduction"/>
    <property type="evidence" value="ECO:0007669"/>
    <property type="project" value="UniProtKB-ARBA"/>
</dbReference>
<dbReference type="GO" id="GO:0038132">
    <property type="term" value="F:neuregulin binding"/>
    <property type="evidence" value="ECO:0007669"/>
    <property type="project" value="TreeGrafter"/>
</dbReference>
<dbReference type="GO" id="GO:0007169">
    <property type="term" value="P:cell surface receptor protein tyrosine kinase signaling pathway"/>
    <property type="evidence" value="ECO:0007669"/>
    <property type="project" value="UniProtKB-UniRule"/>
</dbReference>
<evidence type="ECO:0000256" key="7">
    <source>
        <dbReference type="ARBA" id="ARBA00022741"/>
    </source>
</evidence>
<dbReference type="PANTHER" id="PTHR24416:SF88">
    <property type="entry name" value="RECEPTOR TYROSINE-PROTEIN KINASE ERBB-3"/>
    <property type="match status" value="1"/>
</dbReference>
<evidence type="ECO:0000256" key="8">
    <source>
        <dbReference type="ARBA" id="ARBA00022777"/>
    </source>
</evidence>
<dbReference type="FunFam" id="2.10.220.10:FF:000001">
    <property type="entry name" value="Receptor protein-tyrosine kinase"/>
    <property type="match status" value="1"/>
</dbReference>
<proteinExistence type="inferred from homology"/>
<dbReference type="GO" id="GO:0043066">
    <property type="term" value="P:negative regulation of apoptotic process"/>
    <property type="evidence" value="ECO:0007669"/>
    <property type="project" value="TreeGrafter"/>
</dbReference>
<dbReference type="InterPro" id="IPR032778">
    <property type="entry name" value="GF_recep_IV"/>
</dbReference>
<dbReference type="FunFam" id="3.80.20.20:FF:000013">
    <property type="entry name" value="Erb-b2 receptor tyrosine kinase 3a"/>
    <property type="match status" value="1"/>
</dbReference>
<dbReference type="GO" id="GO:0038131">
    <property type="term" value="F:neuregulin receptor activity"/>
    <property type="evidence" value="ECO:0007669"/>
    <property type="project" value="TreeGrafter"/>
</dbReference>
<dbReference type="Gene3D" id="3.80.20.20">
    <property type="entry name" value="Receptor L-domain"/>
    <property type="match status" value="2"/>
</dbReference>
<dbReference type="PANTHER" id="PTHR24416">
    <property type="entry name" value="TYROSINE-PROTEIN KINASE RECEPTOR"/>
    <property type="match status" value="1"/>
</dbReference>
<feature type="compositionally biased region" description="Polar residues" evidence="20">
    <location>
        <begin position="1126"/>
        <end position="1138"/>
    </location>
</feature>
<dbReference type="InterPro" id="IPR011009">
    <property type="entry name" value="Kinase-like_dom_sf"/>
</dbReference>
<dbReference type="InterPro" id="IPR017441">
    <property type="entry name" value="Protein_kinase_ATP_BS"/>
</dbReference>
<dbReference type="SUPFAM" id="SSF56112">
    <property type="entry name" value="Protein kinase-like (PK-like)"/>
    <property type="match status" value="1"/>
</dbReference>
<dbReference type="PIRSF" id="PIRSF000619">
    <property type="entry name" value="TyrPK_EGF-R"/>
    <property type="match status" value="1"/>
</dbReference>
<sequence>FFLLPSFLCVCVCNGLSSTGSQENQYNLIKNRYTGCEIIMGNLEITQIETDWDFSFLGTIREVTGYILIAMNHFRRLPLEQLRVIRGNTLYDRGFALSVFYNYPKEGSNGLQHLGLTYLTEILEGGVQIVNNRFLSYGPWVNWDDIVRDRDRAKAPIDIQYNGQRGPCHPSCGENCWGSGEEHCQILTKTVCAPQCNGRCFGTSPRDCCHIECAGGCTASQDMDCFACRHFNNSGSCVPQCPQTLIYNKQTFQMETNPNAKYQYGSICVSHCPPHFVVDGSSCVSGCPPDKKEVERSGQRQCELCGGLCPKACEGTGPEHRQTVDSSNIDSFINCTKIQGSLHFLVTGILGDDYKNIPPLDPKKLEVFRSVQEITDILAIQSWPKELSDLSVFSSLTTIQGRSLHKRFSLMVMRVASITSLGLRSLREISDGNVYLSHNAKLCYHHTVNWTRLFTGHSTSLNDIKDNRPLRECVEEDHVCDPLCSDSGCWGPGPDQCLSCRNHSRDSTCVAHCNFYTGQPREFAGPKGECVACHPECQPQYGRDSCTGPGSDECVMCSSLRDGPHCVFSCPSGVNGENGQFIYKYPNKDSYCEPCHVNCTQGCSGPGLSDCIDNTRQSTSTQITGIALGVPAALIVCLALFVLGMLYHRGRAIRRKRAMRRYLKSEESFEPLGPGEKGANVHARILRAPELKKVKALGSGVFGTVHKGLWIPEGDSVKIPVAIKTIQDHTGRQTFTEITDHMLSMGSLDHPYIVRLLGVCPGASLQLVTQLSSQGSLLKHIRHHRDNLDPQRLLNWCVQIAKGMYYLEEHCMVHRNLAARNVMLKNDYFVQISDYGVADLLYPDDKKYVYSDSNKTPINIKWMALESILFRTYTHQSDVWSYGVTVWEMMSFGVEPYASMQPQDVPGVLEKGERLSQPHICTIDVYMVMVKCWMIDENIRPTFKELANDFIRMARDPPRYLARPEESHQQDSELDNLEAGLEDQDEEGLEDGLATPPLTLSPSRMSRLRMSLFTVSFLQLFSQQSRLNSARTLSQGLEGRGSGLDFELAEGVSLSGSLRRQHPRAGRDSSSSTHHTSITMEHRSQSAVSESHSNRPEQEDEEEEDHYGYVLPGVSNTPERGERESGTSLRGSRSSKNVLSPLATAPDPTADYEQMTKQPAHLPRSPRATSVQIEGPSSVVWRKQSSTLPSPTYNIAPSPLEGDNTVHGASQESSSGTAATPGGSQGSTETSDSAVARVAEGYMLQPLVDRPYSGSVVSDSGGVTQGRPEKASVVEYEYMDIRSTTNTTDTERPIWERRESGAADLRRTEVYEEMHAFGGGSQRGDHQEAEYQNLPVPGKGRATTAEDGGAGSSCAGLGLGGYIKACSGVGVVEPSSNTSFDNPDYWHSRLFLKPDAVRT</sequence>
<keyword evidence="5 21" id="KW-0812">Transmembrane</keyword>
<reference evidence="24" key="2">
    <citation type="submission" date="2025-08" db="UniProtKB">
        <authorList>
            <consortium name="Ensembl"/>
        </authorList>
    </citation>
    <scope>IDENTIFICATION</scope>
</reference>
<keyword evidence="13" id="KW-1015">Disulfide bond</keyword>
<dbReference type="Gene3D" id="2.10.220.10">
    <property type="entry name" value="Hormone Receptor, Insulin-like Growth Factor Receptor 1, Chain A, domain 2"/>
    <property type="match status" value="3"/>
</dbReference>
<accession>A0A8C7Q0W0</accession>
<evidence type="ECO:0000256" key="17">
    <source>
        <dbReference type="PIRNR" id="PIRNR000619"/>
    </source>
</evidence>
<dbReference type="InterPro" id="IPR050122">
    <property type="entry name" value="RTK"/>
</dbReference>
<dbReference type="InterPro" id="IPR036941">
    <property type="entry name" value="Rcpt_L-dom_sf"/>
</dbReference>
<dbReference type="Pfam" id="PF01030">
    <property type="entry name" value="Recep_L_domain"/>
    <property type="match status" value="2"/>
</dbReference>
<dbReference type="GO" id="GO:0004714">
    <property type="term" value="F:transmembrane receptor protein tyrosine kinase activity"/>
    <property type="evidence" value="ECO:0007669"/>
    <property type="project" value="UniProtKB-EC"/>
</dbReference>
<keyword evidence="6 22" id="KW-0732">Signal</keyword>
<keyword evidence="12 17" id="KW-0829">Tyrosine-protein kinase</keyword>
<keyword evidence="10 21" id="KW-1133">Transmembrane helix</keyword>
<evidence type="ECO:0000313" key="25">
    <source>
        <dbReference type="Proteomes" id="UP000694395"/>
    </source>
</evidence>
<keyword evidence="15" id="KW-0325">Glycoprotein</keyword>
<dbReference type="InterPro" id="IPR016245">
    <property type="entry name" value="Tyr_kinase_EGF/ERB/XmrK_rcpt"/>
</dbReference>
<evidence type="ECO:0000256" key="14">
    <source>
        <dbReference type="ARBA" id="ARBA00023170"/>
    </source>
</evidence>
<dbReference type="PROSITE" id="PS50011">
    <property type="entry name" value="PROTEIN_KINASE_DOM"/>
    <property type="match status" value="1"/>
</dbReference>
<dbReference type="SUPFAM" id="SSF52058">
    <property type="entry name" value="L domain-like"/>
    <property type="match status" value="2"/>
</dbReference>
<reference evidence="24" key="1">
    <citation type="submission" date="2020-07" db="EMBL/GenBank/DDBJ databases">
        <title>A long reads based de novo assembly of the rainbow trout Arlee double haploid line genome.</title>
        <authorList>
            <person name="Gao G."/>
            <person name="Palti Y."/>
        </authorList>
    </citation>
    <scope>NUCLEOTIDE SEQUENCE [LARGE SCALE GENOMIC DNA]</scope>
</reference>
<evidence type="ECO:0000256" key="10">
    <source>
        <dbReference type="ARBA" id="ARBA00022989"/>
    </source>
</evidence>
<dbReference type="Pfam" id="PF07714">
    <property type="entry name" value="PK_Tyr_Ser-Thr"/>
    <property type="match status" value="1"/>
</dbReference>
<feature type="chain" id="PRO_5035449415" description="Receptor protein-tyrosine kinase" evidence="22">
    <location>
        <begin position="22"/>
        <end position="1399"/>
    </location>
</feature>
<dbReference type="GO" id="GO:0043235">
    <property type="term" value="C:receptor complex"/>
    <property type="evidence" value="ECO:0007669"/>
    <property type="project" value="TreeGrafter"/>
</dbReference>
<feature type="signal peptide" evidence="22">
    <location>
        <begin position="1"/>
        <end position="21"/>
    </location>
</feature>
<comment type="similarity">
    <text evidence="17">Belongs to the protein kinase superfamily. Tyr protein kinase family. EGF receptor subfamily.</text>
</comment>
<dbReference type="FunFam" id="3.30.200.20:FF:000276">
    <property type="entry name" value="Receptor tyrosine-protein kinase erbB-3"/>
    <property type="match status" value="1"/>
</dbReference>
<dbReference type="FunFam" id="2.10.220.10:FF:000002">
    <property type="entry name" value="Receptor protein-tyrosine kinase"/>
    <property type="match status" value="1"/>
</dbReference>
<dbReference type="GO" id="GO:0022008">
    <property type="term" value="P:neurogenesis"/>
    <property type="evidence" value="ECO:0007669"/>
    <property type="project" value="TreeGrafter"/>
</dbReference>
<dbReference type="GeneTree" id="ENSGT00940000156107"/>
<evidence type="ECO:0000256" key="4">
    <source>
        <dbReference type="ARBA" id="ARBA00022679"/>
    </source>
</evidence>
<dbReference type="PRINTS" id="PR00109">
    <property type="entry name" value="TYRKINASE"/>
</dbReference>
<dbReference type="SUPFAM" id="SSF57184">
    <property type="entry name" value="Growth factor receptor domain"/>
    <property type="match status" value="2"/>
</dbReference>
<evidence type="ECO:0000256" key="15">
    <source>
        <dbReference type="ARBA" id="ARBA00023180"/>
    </source>
</evidence>
<dbReference type="Gene3D" id="6.10.250.2930">
    <property type="match status" value="1"/>
</dbReference>
<evidence type="ECO:0000256" key="21">
    <source>
        <dbReference type="SAM" id="Phobius"/>
    </source>
</evidence>
<keyword evidence="7 17" id="KW-0547">Nucleotide-binding</keyword>